<protein>
    <submittedName>
        <fullName evidence="1">Uncharacterized protein</fullName>
    </submittedName>
</protein>
<evidence type="ECO:0000313" key="2">
    <source>
        <dbReference type="Proteomes" id="UP000799118"/>
    </source>
</evidence>
<name>A0A6A4GJG0_9AGAR</name>
<dbReference type="EMBL" id="ML769939">
    <property type="protein sequence ID" value="KAE9385842.1"/>
    <property type="molecule type" value="Genomic_DNA"/>
</dbReference>
<dbReference type="OrthoDB" id="2654453at2759"/>
<evidence type="ECO:0000313" key="1">
    <source>
        <dbReference type="EMBL" id="KAE9385842.1"/>
    </source>
</evidence>
<dbReference type="AlphaFoldDB" id="A0A6A4GJG0"/>
<organism evidence="1 2">
    <name type="scientific">Gymnopus androsaceus JB14</name>
    <dbReference type="NCBI Taxonomy" id="1447944"/>
    <lineage>
        <taxon>Eukaryota</taxon>
        <taxon>Fungi</taxon>
        <taxon>Dikarya</taxon>
        <taxon>Basidiomycota</taxon>
        <taxon>Agaricomycotina</taxon>
        <taxon>Agaricomycetes</taxon>
        <taxon>Agaricomycetidae</taxon>
        <taxon>Agaricales</taxon>
        <taxon>Marasmiineae</taxon>
        <taxon>Omphalotaceae</taxon>
        <taxon>Gymnopus</taxon>
    </lineage>
</organism>
<keyword evidence="2" id="KW-1185">Reference proteome</keyword>
<accession>A0A6A4GJG0</accession>
<sequence>MAISNHWPQGVAFGQTGVKGPELWTFGWEDGMIYVLSVEGKVLKTKTTGTIIGHAVVNTNEDAIKIKKCDIHDIIYTGFKDWTIEVAGTPLILVGRSGENIGQTEIQVWEKLAMQLLDKPMKKAAWEEGRWLVLVILSGLFVLENVLVGPEHLPHRLI</sequence>
<gene>
    <name evidence="1" type="ORF">BT96DRAFT_1006661</name>
</gene>
<dbReference type="Proteomes" id="UP000799118">
    <property type="component" value="Unassembled WGS sequence"/>
</dbReference>
<reference evidence="1" key="1">
    <citation type="journal article" date="2019" name="Environ. Microbiol.">
        <title>Fungal ecological strategies reflected in gene transcription - a case study of two litter decomposers.</title>
        <authorList>
            <person name="Barbi F."/>
            <person name="Kohler A."/>
            <person name="Barry K."/>
            <person name="Baskaran P."/>
            <person name="Daum C."/>
            <person name="Fauchery L."/>
            <person name="Ihrmark K."/>
            <person name="Kuo A."/>
            <person name="LaButti K."/>
            <person name="Lipzen A."/>
            <person name="Morin E."/>
            <person name="Grigoriev I.V."/>
            <person name="Henrissat B."/>
            <person name="Lindahl B."/>
            <person name="Martin F."/>
        </authorList>
    </citation>
    <scope>NUCLEOTIDE SEQUENCE</scope>
    <source>
        <strain evidence="1">JB14</strain>
    </source>
</reference>
<proteinExistence type="predicted"/>